<protein>
    <submittedName>
        <fullName evidence="7">Uncharacterized protein</fullName>
    </submittedName>
</protein>
<feature type="repeat" description="TPR" evidence="5">
    <location>
        <begin position="120"/>
        <end position="153"/>
    </location>
</feature>
<keyword evidence="3" id="KW-0677">Repeat</keyword>
<dbReference type="InterPro" id="IPR051982">
    <property type="entry name" value="CiliaryAsmbly_MitoImport"/>
</dbReference>
<gene>
    <name evidence="7" type="ORF">RDB_LOCUS94946</name>
</gene>
<reference evidence="7" key="1">
    <citation type="submission" date="2021-01" db="EMBL/GenBank/DDBJ databases">
        <authorList>
            <person name="Kaushik A."/>
        </authorList>
    </citation>
    <scope>NUCLEOTIDE SEQUENCE</scope>
    <source>
        <strain evidence="7">AG5</strain>
    </source>
</reference>
<evidence type="ECO:0000256" key="3">
    <source>
        <dbReference type="ARBA" id="ARBA00022737"/>
    </source>
</evidence>
<dbReference type="PANTHER" id="PTHR45984">
    <property type="entry name" value="RNA (RNA) POLYMERASE II ASSOCIATED PROTEIN HOMOLOG"/>
    <property type="match status" value="1"/>
</dbReference>
<dbReference type="AlphaFoldDB" id="A0A8H3HW05"/>
<evidence type="ECO:0000256" key="2">
    <source>
        <dbReference type="ARBA" id="ARBA00022490"/>
    </source>
</evidence>
<keyword evidence="2" id="KW-0963">Cytoplasm</keyword>
<sequence>MADEPSPPRDGQARIPEGSQFRDDDLDLSPRPQPQQRRPTPGRHTSQPKIVTTPPPRQADKIASLFSDTTTYVSPSRRKPPSQVPTPVQPSPAENRVASPVIQLRRRDNPPVSSDTLSAVQTHRNKGTDAFKLGQYGAAIDSYTTALELLPEGHLTRVLLLNNRAAARSKTGDASGAIEDCTIVLHVIGDDFDPAKEVPVPDIDLNAAFVKALRRRAEMFENTEKWKRAREDWERLVKAGGTWTGGKASSDGVKGVGRCKRMEDGGGAPVSKPRAPAASTKPKPRPRPAPARTVASNPEDSAVHRLKVANAAAEAEGDQKHALKDTIDARILAWKGGLY</sequence>
<evidence type="ECO:0000256" key="5">
    <source>
        <dbReference type="PROSITE-ProRule" id="PRU00339"/>
    </source>
</evidence>
<evidence type="ECO:0000256" key="6">
    <source>
        <dbReference type="SAM" id="MobiDB-lite"/>
    </source>
</evidence>
<comment type="subcellular location">
    <subcellularLocation>
        <location evidence="1">Cytoplasm</location>
    </subcellularLocation>
</comment>
<dbReference type="PROSITE" id="PS50005">
    <property type="entry name" value="TPR"/>
    <property type="match status" value="1"/>
</dbReference>
<dbReference type="GO" id="GO:0005829">
    <property type="term" value="C:cytosol"/>
    <property type="evidence" value="ECO:0007669"/>
    <property type="project" value="TreeGrafter"/>
</dbReference>
<dbReference type="Proteomes" id="UP000663827">
    <property type="component" value="Unassembled WGS sequence"/>
</dbReference>
<dbReference type="InterPro" id="IPR019734">
    <property type="entry name" value="TPR_rpt"/>
</dbReference>
<comment type="caution">
    <text evidence="7">The sequence shown here is derived from an EMBL/GenBank/DDBJ whole genome shotgun (WGS) entry which is preliminary data.</text>
</comment>
<dbReference type="GO" id="GO:0006626">
    <property type="term" value="P:protein targeting to mitochondrion"/>
    <property type="evidence" value="ECO:0007669"/>
    <property type="project" value="TreeGrafter"/>
</dbReference>
<organism evidence="7 8">
    <name type="scientific">Rhizoctonia solani</name>
    <dbReference type="NCBI Taxonomy" id="456999"/>
    <lineage>
        <taxon>Eukaryota</taxon>
        <taxon>Fungi</taxon>
        <taxon>Dikarya</taxon>
        <taxon>Basidiomycota</taxon>
        <taxon>Agaricomycotina</taxon>
        <taxon>Agaricomycetes</taxon>
        <taxon>Cantharellales</taxon>
        <taxon>Ceratobasidiaceae</taxon>
        <taxon>Rhizoctonia</taxon>
    </lineage>
</organism>
<accession>A0A8H3HW05</accession>
<dbReference type="SUPFAM" id="SSF48452">
    <property type="entry name" value="TPR-like"/>
    <property type="match status" value="1"/>
</dbReference>
<dbReference type="SMART" id="SM00028">
    <property type="entry name" value="TPR"/>
    <property type="match status" value="3"/>
</dbReference>
<dbReference type="Gene3D" id="1.25.40.10">
    <property type="entry name" value="Tetratricopeptide repeat domain"/>
    <property type="match status" value="1"/>
</dbReference>
<proteinExistence type="predicted"/>
<evidence type="ECO:0000256" key="1">
    <source>
        <dbReference type="ARBA" id="ARBA00004496"/>
    </source>
</evidence>
<feature type="compositionally biased region" description="Low complexity" evidence="6">
    <location>
        <begin position="271"/>
        <end position="281"/>
    </location>
</feature>
<feature type="region of interest" description="Disordered" evidence="6">
    <location>
        <begin position="244"/>
        <end position="302"/>
    </location>
</feature>
<dbReference type="GO" id="GO:0005739">
    <property type="term" value="C:mitochondrion"/>
    <property type="evidence" value="ECO:0007669"/>
    <property type="project" value="TreeGrafter"/>
</dbReference>
<dbReference type="InterPro" id="IPR011990">
    <property type="entry name" value="TPR-like_helical_dom_sf"/>
</dbReference>
<evidence type="ECO:0000313" key="7">
    <source>
        <dbReference type="EMBL" id="CAE7156939.1"/>
    </source>
</evidence>
<keyword evidence="4 5" id="KW-0802">TPR repeat</keyword>
<evidence type="ECO:0000256" key="4">
    <source>
        <dbReference type="ARBA" id="ARBA00022803"/>
    </source>
</evidence>
<dbReference type="PANTHER" id="PTHR45984:SF1">
    <property type="entry name" value="SPAG1 AXONEMAL DYNEIN ASSEMBLY FACTOR"/>
    <property type="match status" value="1"/>
</dbReference>
<feature type="region of interest" description="Disordered" evidence="6">
    <location>
        <begin position="1"/>
        <end position="98"/>
    </location>
</feature>
<feature type="non-terminal residue" evidence="7">
    <location>
        <position position="339"/>
    </location>
</feature>
<evidence type="ECO:0000313" key="8">
    <source>
        <dbReference type="Proteomes" id="UP000663827"/>
    </source>
</evidence>
<name>A0A8H3HW05_9AGAM</name>
<dbReference type="EMBL" id="CAJNJQ010001975">
    <property type="protein sequence ID" value="CAE7156939.1"/>
    <property type="molecule type" value="Genomic_DNA"/>
</dbReference>
<dbReference type="GO" id="GO:0031072">
    <property type="term" value="F:heat shock protein binding"/>
    <property type="evidence" value="ECO:0007669"/>
    <property type="project" value="TreeGrafter"/>
</dbReference>